<sequence>MRKDNYYNNARDFATKLKLNALKINIEESIEDAENNNLNYKEFLCRLLQKECDIREYNMT</sequence>
<organism evidence="1">
    <name type="scientific">Clostridium perfringens</name>
    <dbReference type="NCBI Taxonomy" id="1502"/>
    <lineage>
        <taxon>Bacteria</taxon>
        <taxon>Bacillati</taxon>
        <taxon>Bacillota</taxon>
        <taxon>Clostridia</taxon>
        <taxon>Eubacteriales</taxon>
        <taxon>Clostridiaceae</taxon>
        <taxon>Clostridium</taxon>
    </lineage>
</organism>
<dbReference type="AlphaFoldDB" id="A0A8H9R001"/>
<accession>A0A8H9R001</accession>
<reference evidence="1" key="2">
    <citation type="submission" date="2020-07" db="EMBL/GenBank/DDBJ databases">
        <authorList>
            <consortium name="NCBI Pathogen Detection Project"/>
        </authorList>
    </citation>
    <scope>NUCLEOTIDE SEQUENCE</scope>
    <source>
        <strain evidence="1">C8</strain>
    </source>
</reference>
<gene>
    <name evidence="1" type="ORF">I9080_002945</name>
</gene>
<proteinExistence type="predicted"/>
<reference evidence="1" key="1">
    <citation type="journal article" date="2018" name="Genome Biol.">
        <title>SKESA: strategic k-mer extension for scrupulous assemblies.</title>
        <authorList>
            <person name="Souvorov A."/>
            <person name="Agarwala R."/>
            <person name="Lipman D.J."/>
        </authorList>
    </citation>
    <scope>NUCLEOTIDE SEQUENCE</scope>
    <source>
        <strain evidence="1">C8</strain>
    </source>
</reference>
<comment type="caution">
    <text evidence="1">The sequence shown here is derived from an EMBL/GenBank/DDBJ whole genome shotgun (WGS) entry which is preliminary data.</text>
</comment>
<dbReference type="RefSeq" id="WP_139932909.1">
    <property type="nucleotide sequence ID" value="NZ_JBCAPG010000001.1"/>
</dbReference>
<protein>
    <submittedName>
        <fullName evidence="1">Uncharacterized protein</fullName>
    </submittedName>
</protein>
<dbReference type="EMBL" id="DACTCB010000023">
    <property type="protein sequence ID" value="HAT4309101.1"/>
    <property type="molecule type" value="Genomic_DNA"/>
</dbReference>
<evidence type="ECO:0000313" key="1">
    <source>
        <dbReference type="EMBL" id="HAT4309101.1"/>
    </source>
</evidence>
<dbReference type="Proteomes" id="UP000859547">
    <property type="component" value="Unassembled WGS sequence"/>
</dbReference>
<name>A0A8H9R001_CLOPF</name>